<sequence length="113" mass="11545">MGCDIYAPGTTGTLNDHNSTTDIIVPAATSTPTQGSVPTVPADSSAQQKLTNYTIGTNSDGTSGMLKANNLVISDNVKVNTGFSAGTADTTVVINDVFKGENISGAENILLPR</sequence>
<dbReference type="InterPro" id="IPR058034">
    <property type="entry name" value="BigA_beta"/>
</dbReference>
<evidence type="ECO:0000259" key="1">
    <source>
        <dbReference type="Pfam" id="PF25783"/>
    </source>
</evidence>
<reference evidence="2" key="1">
    <citation type="submission" date="2019-10" db="EMBL/GenBank/DDBJ databases">
        <authorList>
            <person name="Stefani N."/>
            <person name="Schroeckh V."/>
        </authorList>
    </citation>
    <scope>NUCLEOTIDE SEQUENCE</scope>
    <source>
        <strain evidence="2">KI683</strain>
    </source>
</reference>
<accession>A0A5Q4ZZ10</accession>
<dbReference type="EMBL" id="LR730400">
    <property type="protein sequence ID" value="VWP99876.1"/>
    <property type="molecule type" value="Genomic_DNA"/>
</dbReference>
<evidence type="ECO:0000313" key="2">
    <source>
        <dbReference type="EMBL" id="VWP99876.1"/>
    </source>
</evidence>
<protein>
    <recommendedName>
        <fullName evidence="1">Putative surface-exposed virulence protein BigA beta-sandwich domain-containing protein</fullName>
    </recommendedName>
</protein>
<gene>
    <name evidence="2" type="ORF">ECOLIKI683_00001</name>
</gene>
<proteinExistence type="predicted"/>
<dbReference type="Pfam" id="PF25783">
    <property type="entry name" value="BigA_beta"/>
    <property type="match status" value="1"/>
</dbReference>
<dbReference type="AlphaFoldDB" id="A0A5Q4ZZ10"/>
<name>A0A5Q4ZZ10_ECOLX</name>
<feature type="domain" description="Putative surface-exposed virulence protein BigA beta-sandwich" evidence="1">
    <location>
        <begin position="52"/>
        <end position="109"/>
    </location>
</feature>
<organism evidence="2">
    <name type="scientific">Escherichia coli</name>
    <dbReference type="NCBI Taxonomy" id="562"/>
    <lineage>
        <taxon>Bacteria</taxon>
        <taxon>Pseudomonadati</taxon>
        <taxon>Pseudomonadota</taxon>
        <taxon>Gammaproteobacteria</taxon>
        <taxon>Enterobacterales</taxon>
        <taxon>Enterobacteriaceae</taxon>
        <taxon>Escherichia</taxon>
    </lineage>
</organism>